<reference evidence="10" key="1">
    <citation type="submission" date="2018-08" db="EMBL/GenBank/DDBJ databases">
        <authorList>
            <person name="Rodrigo-Torres L."/>
            <person name="Arahal R. D."/>
            <person name="Lucena T."/>
        </authorList>
    </citation>
    <scope>NUCLEOTIDE SEQUENCE [LARGE SCALE GENOMIC DNA]</scope>
    <source>
        <strain evidence="10">CECT 7235</strain>
    </source>
</reference>
<feature type="transmembrane region" description="Helical" evidence="8">
    <location>
        <begin position="179"/>
        <end position="200"/>
    </location>
</feature>
<sequence length="257" mass="27058">MFAILPDTLTLALILGAMFIAFCAGLVKGALGFALPMIMISGLGSLMPVELALAGLILPTLVTNLSQALRQGWRAAWGSVTVYWRMLTALVVCLLASAQLVPFVSEPVLLALLGGPICAFALSQLAGKVLVLPVARRRRGQWLSGAVGGLYGGLSGVWGPPVIAYLIAVDTGKRDMVRILGVVFLIGAVAMVGGHAASGVLTAQSVTFSAVLVVPALLGLGLGYRVQDRLDAARFRRWTLIMMVFLGLNLLRRAFGF</sequence>
<dbReference type="PANTHER" id="PTHR30269">
    <property type="entry name" value="TRANSMEMBRANE PROTEIN YFCA"/>
    <property type="match status" value="1"/>
</dbReference>
<accession>A0A3B0M7Q9</accession>
<dbReference type="Proteomes" id="UP000272908">
    <property type="component" value="Unassembled WGS sequence"/>
</dbReference>
<evidence type="ECO:0000256" key="4">
    <source>
        <dbReference type="ARBA" id="ARBA00022475"/>
    </source>
</evidence>
<feature type="transmembrane region" description="Helical" evidence="8">
    <location>
        <begin position="82"/>
        <end position="101"/>
    </location>
</feature>
<dbReference type="GO" id="GO:0005886">
    <property type="term" value="C:plasma membrane"/>
    <property type="evidence" value="ECO:0007669"/>
    <property type="project" value="UniProtKB-SubCell"/>
</dbReference>
<feature type="transmembrane region" description="Helical" evidence="8">
    <location>
        <begin position="238"/>
        <end position="255"/>
    </location>
</feature>
<evidence type="ECO:0000256" key="2">
    <source>
        <dbReference type="ARBA" id="ARBA00009142"/>
    </source>
</evidence>
<evidence type="ECO:0000256" key="6">
    <source>
        <dbReference type="ARBA" id="ARBA00022989"/>
    </source>
</evidence>
<dbReference type="EMBL" id="UIHC01000010">
    <property type="protein sequence ID" value="SUZ31713.1"/>
    <property type="molecule type" value="Genomic_DNA"/>
</dbReference>
<keyword evidence="3" id="KW-0813">Transport</keyword>
<organism evidence="9 10">
    <name type="scientific">Roseinatronobacter ekhonensis</name>
    <dbReference type="NCBI Taxonomy" id="254356"/>
    <lineage>
        <taxon>Bacteria</taxon>
        <taxon>Pseudomonadati</taxon>
        <taxon>Pseudomonadota</taxon>
        <taxon>Alphaproteobacteria</taxon>
        <taxon>Rhodobacterales</taxon>
        <taxon>Paracoccaceae</taxon>
        <taxon>Roseinatronobacter</taxon>
    </lineage>
</organism>
<evidence type="ECO:0000256" key="8">
    <source>
        <dbReference type="RuleBase" id="RU363041"/>
    </source>
</evidence>
<evidence type="ECO:0000256" key="7">
    <source>
        <dbReference type="ARBA" id="ARBA00023136"/>
    </source>
</evidence>
<feature type="transmembrane region" description="Helical" evidence="8">
    <location>
        <begin position="43"/>
        <end position="62"/>
    </location>
</feature>
<dbReference type="Pfam" id="PF01925">
    <property type="entry name" value="TauE"/>
    <property type="match status" value="1"/>
</dbReference>
<dbReference type="InterPro" id="IPR052017">
    <property type="entry name" value="TSUP"/>
</dbReference>
<dbReference type="OrthoDB" id="9800873at2"/>
<keyword evidence="10" id="KW-1185">Reference proteome</keyword>
<evidence type="ECO:0000256" key="5">
    <source>
        <dbReference type="ARBA" id="ARBA00022692"/>
    </source>
</evidence>
<keyword evidence="6 8" id="KW-1133">Transmembrane helix</keyword>
<dbReference type="AlphaFoldDB" id="A0A3B0M7Q9"/>
<keyword evidence="7 8" id="KW-0472">Membrane</keyword>
<gene>
    <name evidence="9" type="ORF">ROE7235_01463</name>
</gene>
<evidence type="ECO:0000313" key="10">
    <source>
        <dbReference type="Proteomes" id="UP000272908"/>
    </source>
</evidence>
<protein>
    <recommendedName>
        <fullName evidence="8">Probable membrane transporter protein</fullName>
    </recommendedName>
</protein>
<keyword evidence="4 8" id="KW-1003">Cell membrane</keyword>
<name>A0A3B0M7Q9_9RHOB</name>
<comment type="similarity">
    <text evidence="2 8">Belongs to the 4-toluene sulfonate uptake permease (TSUP) (TC 2.A.102) family.</text>
</comment>
<proteinExistence type="inferred from homology"/>
<feature type="transmembrane region" description="Helical" evidence="8">
    <location>
        <begin position="206"/>
        <end position="226"/>
    </location>
</feature>
<evidence type="ECO:0000256" key="1">
    <source>
        <dbReference type="ARBA" id="ARBA00004651"/>
    </source>
</evidence>
<feature type="transmembrane region" description="Helical" evidence="8">
    <location>
        <begin position="146"/>
        <end position="167"/>
    </location>
</feature>
<keyword evidence="5 8" id="KW-0812">Transmembrane</keyword>
<feature type="transmembrane region" description="Helical" evidence="8">
    <location>
        <begin position="12"/>
        <end position="31"/>
    </location>
</feature>
<feature type="transmembrane region" description="Helical" evidence="8">
    <location>
        <begin position="108"/>
        <end position="126"/>
    </location>
</feature>
<dbReference type="InterPro" id="IPR002781">
    <property type="entry name" value="TM_pro_TauE-like"/>
</dbReference>
<comment type="subcellular location">
    <subcellularLocation>
        <location evidence="1 8">Cell membrane</location>
        <topology evidence="1 8">Multi-pass membrane protein</topology>
    </subcellularLocation>
</comment>
<evidence type="ECO:0000313" key="9">
    <source>
        <dbReference type="EMBL" id="SUZ31713.1"/>
    </source>
</evidence>
<evidence type="ECO:0000256" key="3">
    <source>
        <dbReference type="ARBA" id="ARBA00022448"/>
    </source>
</evidence>
<dbReference type="PANTHER" id="PTHR30269:SF32">
    <property type="entry name" value="MEMBRANE TRANSPORTER PROTEIN-RELATED"/>
    <property type="match status" value="1"/>
</dbReference>